<dbReference type="SMART" id="SM00387">
    <property type="entry name" value="HATPase_c"/>
    <property type="match status" value="1"/>
</dbReference>
<keyword evidence="5" id="KW-0808">Transferase</keyword>
<evidence type="ECO:0000313" key="11">
    <source>
        <dbReference type="Proteomes" id="UP000010483"/>
    </source>
</evidence>
<evidence type="ECO:0000313" key="10">
    <source>
        <dbReference type="EMBL" id="AFZ48465.1"/>
    </source>
</evidence>
<dbReference type="BioCyc" id="CSTA292563:G1353-2525-MONOMER"/>
<dbReference type="InterPro" id="IPR003661">
    <property type="entry name" value="HisK_dim/P_dom"/>
</dbReference>
<evidence type="ECO:0000256" key="3">
    <source>
        <dbReference type="ARBA" id="ARBA00012438"/>
    </source>
</evidence>
<evidence type="ECO:0000256" key="8">
    <source>
        <dbReference type="ARBA" id="ARBA00074306"/>
    </source>
</evidence>
<dbReference type="EC" id="2.7.13.3" evidence="3"/>
<dbReference type="Pfam" id="PF00512">
    <property type="entry name" value="HisKA"/>
    <property type="match status" value="1"/>
</dbReference>
<dbReference type="FunFam" id="3.30.565.10:FF:000010">
    <property type="entry name" value="Sensor histidine kinase RcsC"/>
    <property type="match status" value="1"/>
</dbReference>
<dbReference type="SMART" id="SM00388">
    <property type="entry name" value="HisKA"/>
    <property type="match status" value="1"/>
</dbReference>
<dbReference type="CDD" id="cd00082">
    <property type="entry name" value="HisKA"/>
    <property type="match status" value="1"/>
</dbReference>
<comment type="catalytic activity">
    <reaction evidence="1">
        <text>ATP + protein L-histidine = ADP + protein N-phospho-L-histidine.</text>
        <dbReference type="EC" id="2.7.13.3"/>
    </reaction>
</comment>
<comment type="similarity">
    <text evidence="2">In the N-terminal section; belongs to the phytochrome family.</text>
</comment>
<dbReference type="InterPro" id="IPR050736">
    <property type="entry name" value="Sensor_HK_Regulatory"/>
</dbReference>
<dbReference type="Pfam" id="PF02518">
    <property type="entry name" value="HATPase_c"/>
    <property type="match status" value="1"/>
</dbReference>
<dbReference type="EMBL" id="CP003940">
    <property type="protein sequence ID" value="AFZ48465.1"/>
    <property type="molecule type" value="Genomic_DNA"/>
</dbReference>
<dbReference type="CDD" id="cd16922">
    <property type="entry name" value="HATPase_EvgS-ArcB-TorS-like"/>
    <property type="match status" value="1"/>
</dbReference>
<keyword evidence="4" id="KW-0597">Phosphoprotein</keyword>
<dbReference type="InterPro" id="IPR005467">
    <property type="entry name" value="His_kinase_dom"/>
</dbReference>
<sequence length="404" mass="46886">MRTQHIDHIQIQEYLFSALENDKADEFYHYVHNLIADKYYLKTFIITQSSKQGHHCHHELVYSGSFCYDKHTCREVINQFNHCPKLDYYFANPNLEAPYKELSLSQLIFFSQNHIDKIHIFPIIYKREIIGNLWLEISPHELEKFKDDQIVKIVLQSLALLFVQIDITQQKEEVIKAKENQSQYFSKVNHEIRTPIASVIGFSKVLKEQLYGELNPKQLQYVNAIYDSGNYLLDLVVDLLDIAKLEAKKQDLYLEKVFIKNLCQSCLSFVYIKTFNRDLKLNLIIEDDIKYICADERKIKQILINLLSNAVKFTEKGSVTLKVSVESNWIKFSVIDTGIGIKEEDYHKLFQPFSQIKTPLHDKEKGTGLGLVISQELARLHGGDITFESAIGKGSIFTLTLPTN</sequence>
<name>K9YPY8_CYASC</name>
<accession>K9YPY8</accession>
<dbReference type="Proteomes" id="UP000010483">
    <property type="component" value="Chromosome"/>
</dbReference>
<evidence type="ECO:0000259" key="9">
    <source>
        <dbReference type="PROSITE" id="PS50109"/>
    </source>
</evidence>
<evidence type="ECO:0000256" key="7">
    <source>
        <dbReference type="ARBA" id="ARBA00023012"/>
    </source>
</evidence>
<dbReference type="PANTHER" id="PTHR43711">
    <property type="entry name" value="TWO-COMPONENT HISTIDINE KINASE"/>
    <property type="match status" value="1"/>
</dbReference>
<dbReference type="PRINTS" id="PR00344">
    <property type="entry name" value="BCTRLSENSOR"/>
</dbReference>
<dbReference type="KEGG" id="csn:Cyast_2522"/>
<dbReference type="InterPro" id="IPR036890">
    <property type="entry name" value="HATPase_C_sf"/>
</dbReference>
<keyword evidence="7" id="KW-0902">Two-component regulatory system</keyword>
<evidence type="ECO:0000256" key="1">
    <source>
        <dbReference type="ARBA" id="ARBA00000085"/>
    </source>
</evidence>
<dbReference type="HOGENOM" id="CLU_000445_114_83_3"/>
<keyword evidence="11" id="KW-1185">Reference proteome</keyword>
<dbReference type="STRING" id="292563.Cyast_2522"/>
<keyword evidence="6 10" id="KW-0418">Kinase</keyword>
<dbReference type="GO" id="GO:0000155">
    <property type="term" value="F:phosphorelay sensor kinase activity"/>
    <property type="evidence" value="ECO:0007669"/>
    <property type="project" value="InterPro"/>
</dbReference>
<dbReference type="InterPro" id="IPR036097">
    <property type="entry name" value="HisK_dim/P_sf"/>
</dbReference>
<organism evidence="10 11">
    <name type="scientific">Cyanobacterium stanieri (strain ATCC 29140 / PCC 7202)</name>
    <dbReference type="NCBI Taxonomy" id="292563"/>
    <lineage>
        <taxon>Bacteria</taxon>
        <taxon>Bacillati</taxon>
        <taxon>Cyanobacteriota</taxon>
        <taxon>Cyanophyceae</taxon>
        <taxon>Oscillatoriophycideae</taxon>
        <taxon>Chroococcales</taxon>
        <taxon>Geminocystaceae</taxon>
        <taxon>Cyanobacterium</taxon>
    </lineage>
</organism>
<dbReference type="eggNOG" id="COG2205">
    <property type="taxonomic scope" value="Bacteria"/>
</dbReference>
<dbReference type="Gene3D" id="1.10.287.130">
    <property type="match status" value="1"/>
</dbReference>
<dbReference type="InterPro" id="IPR004358">
    <property type="entry name" value="Sig_transdc_His_kin-like_C"/>
</dbReference>
<gene>
    <name evidence="10" type="ordered locus">Cyast_2522</name>
</gene>
<dbReference type="InterPro" id="IPR003594">
    <property type="entry name" value="HATPase_dom"/>
</dbReference>
<proteinExistence type="inferred from homology"/>
<evidence type="ECO:0000256" key="6">
    <source>
        <dbReference type="ARBA" id="ARBA00022777"/>
    </source>
</evidence>
<evidence type="ECO:0000256" key="5">
    <source>
        <dbReference type="ARBA" id="ARBA00022679"/>
    </source>
</evidence>
<evidence type="ECO:0000256" key="4">
    <source>
        <dbReference type="ARBA" id="ARBA00022553"/>
    </source>
</evidence>
<dbReference type="PANTHER" id="PTHR43711:SF31">
    <property type="entry name" value="HISTIDINE KINASE"/>
    <property type="match status" value="1"/>
</dbReference>
<dbReference type="PROSITE" id="PS50109">
    <property type="entry name" value="HIS_KIN"/>
    <property type="match status" value="1"/>
</dbReference>
<evidence type="ECO:0000256" key="2">
    <source>
        <dbReference type="ARBA" id="ARBA00006402"/>
    </source>
</evidence>
<dbReference type="SUPFAM" id="SSF55874">
    <property type="entry name" value="ATPase domain of HSP90 chaperone/DNA topoisomerase II/histidine kinase"/>
    <property type="match status" value="1"/>
</dbReference>
<reference evidence="11" key="1">
    <citation type="journal article" date="2013" name="Proc. Natl. Acad. Sci. U.S.A.">
        <title>Improving the coverage of the cyanobacterial phylum using diversity-driven genome sequencing.</title>
        <authorList>
            <person name="Shih P.M."/>
            <person name="Wu D."/>
            <person name="Latifi A."/>
            <person name="Axen S.D."/>
            <person name="Fewer D.P."/>
            <person name="Talla E."/>
            <person name="Calteau A."/>
            <person name="Cai F."/>
            <person name="Tandeau de Marsac N."/>
            <person name="Rippka R."/>
            <person name="Herdman M."/>
            <person name="Sivonen K."/>
            <person name="Coursin T."/>
            <person name="Laurent T."/>
            <person name="Goodwin L."/>
            <person name="Nolan M."/>
            <person name="Davenport K.W."/>
            <person name="Han C.S."/>
            <person name="Rubin E.M."/>
            <person name="Eisen J.A."/>
            <person name="Woyke T."/>
            <person name="Gugger M."/>
            <person name="Kerfeld C.A."/>
        </authorList>
    </citation>
    <scope>NUCLEOTIDE SEQUENCE [LARGE SCALE GENOMIC DNA]</scope>
    <source>
        <strain evidence="11">ATCC 29140 / PCC 7202</strain>
    </source>
</reference>
<dbReference type="AlphaFoldDB" id="K9YPY8"/>
<dbReference type="Gene3D" id="3.30.565.10">
    <property type="entry name" value="Histidine kinase-like ATPase, C-terminal domain"/>
    <property type="match status" value="1"/>
</dbReference>
<protein>
    <recommendedName>
        <fullName evidence="8">Circadian input-output histidine kinase CikA</fullName>
        <ecNumber evidence="3">2.7.13.3</ecNumber>
    </recommendedName>
</protein>
<feature type="domain" description="Histidine kinase" evidence="9">
    <location>
        <begin position="187"/>
        <end position="404"/>
    </location>
</feature>
<dbReference type="SUPFAM" id="SSF47384">
    <property type="entry name" value="Homodimeric domain of signal transducing histidine kinase"/>
    <property type="match status" value="1"/>
</dbReference>